<evidence type="ECO:0000256" key="3">
    <source>
        <dbReference type="ARBA" id="ARBA00023159"/>
    </source>
</evidence>
<dbReference type="Gene3D" id="1.10.10.60">
    <property type="entry name" value="Homeodomain-like"/>
    <property type="match status" value="1"/>
</dbReference>
<dbReference type="InterPro" id="IPR003313">
    <property type="entry name" value="AraC-bd"/>
</dbReference>
<dbReference type="PROSITE" id="PS00041">
    <property type="entry name" value="HTH_ARAC_FAMILY_1"/>
    <property type="match status" value="1"/>
</dbReference>
<evidence type="ECO:0000256" key="4">
    <source>
        <dbReference type="ARBA" id="ARBA00023163"/>
    </source>
</evidence>
<evidence type="ECO:0000259" key="5">
    <source>
        <dbReference type="PROSITE" id="PS01124"/>
    </source>
</evidence>
<dbReference type="InterPro" id="IPR009057">
    <property type="entry name" value="Homeodomain-like_sf"/>
</dbReference>
<dbReference type="Pfam" id="PF02311">
    <property type="entry name" value="AraC_binding"/>
    <property type="match status" value="1"/>
</dbReference>
<keyword evidence="2 6" id="KW-0238">DNA-binding</keyword>
<protein>
    <submittedName>
        <fullName evidence="6">AraC-like DNA-binding protein</fullName>
    </submittedName>
</protein>
<dbReference type="InterPro" id="IPR037923">
    <property type="entry name" value="HTH-like"/>
</dbReference>
<dbReference type="EMBL" id="JACIDU010000005">
    <property type="protein sequence ID" value="MBB4103122.1"/>
    <property type="molecule type" value="Genomic_DNA"/>
</dbReference>
<dbReference type="Pfam" id="PF12833">
    <property type="entry name" value="HTH_18"/>
    <property type="match status" value="1"/>
</dbReference>
<sequence>MFGNSSQGFEKSEPLSPELTFGIERLCKGEFQNGLRVTSDGGGIERIEARFRGNGFSPHRHDTYALGLTLHGVQTFRYRGADRFSSPGKVIVLHPDEVHDGAAGTADGLIYRMVYLPPELIGSVHAHTRSLPFVPDPVVTNEDLWHALATILYDLDHGPDELALDDAIARISVILSIEAGAPAKPVTKIARIAILRARDYLTSHSDETIRSETLEALTGLDRYSLARQFRLLLGTSPHRYVMMRRLDRAKLLMEAGVGLARVAAECQFSDQAHLTRQFRSAFGMTPGRWLAMRADRHIRLSNPA</sequence>
<proteinExistence type="predicted"/>
<dbReference type="InterPro" id="IPR018060">
    <property type="entry name" value="HTH_AraC"/>
</dbReference>
<comment type="caution">
    <text evidence="6">The sequence shown here is derived from an EMBL/GenBank/DDBJ whole genome shotgun (WGS) entry which is preliminary data.</text>
</comment>
<keyword evidence="7" id="KW-1185">Reference proteome</keyword>
<dbReference type="PANTHER" id="PTHR46796">
    <property type="entry name" value="HTH-TYPE TRANSCRIPTIONAL ACTIVATOR RHAS-RELATED"/>
    <property type="match status" value="1"/>
</dbReference>
<dbReference type="PROSITE" id="PS01124">
    <property type="entry name" value="HTH_ARAC_FAMILY_2"/>
    <property type="match status" value="1"/>
</dbReference>
<dbReference type="PANTHER" id="PTHR46796:SF2">
    <property type="entry name" value="TRANSCRIPTIONAL REGULATORY PROTEIN"/>
    <property type="match status" value="1"/>
</dbReference>
<gene>
    <name evidence="6" type="ORF">GGQ66_001677</name>
</gene>
<dbReference type="SUPFAM" id="SSF46689">
    <property type="entry name" value="Homeodomain-like"/>
    <property type="match status" value="2"/>
</dbReference>
<dbReference type="SUPFAM" id="SSF51215">
    <property type="entry name" value="Regulatory protein AraC"/>
    <property type="match status" value="1"/>
</dbReference>
<dbReference type="AlphaFoldDB" id="A0A7W6K109"/>
<organism evidence="6 7">
    <name type="scientific">Allorhizobium borbori</name>
    <dbReference type="NCBI Taxonomy" id="485907"/>
    <lineage>
        <taxon>Bacteria</taxon>
        <taxon>Pseudomonadati</taxon>
        <taxon>Pseudomonadota</taxon>
        <taxon>Alphaproteobacteria</taxon>
        <taxon>Hyphomicrobiales</taxon>
        <taxon>Rhizobiaceae</taxon>
        <taxon>Rhizobium/Agrobacterium group</taxon>
        <taxon>Allorhizobium</taxon>
    </lineage>
</organism>
<dbReference type="GO" id="GO:0043565">
    <property type="term" value="F:sequence-specific DNA binding"/>
    <property type="evidence" value="ECO:0007669"/>
    <property type="project" value="InterPro"/>
</dbReference>
<dbReference type="Proteomes" id="UP000584824">
    <property type="component" value="Unassembled WGS sequence"/>
</dbReference>
<evidence type="ECO:0000313" key="7">
    <source>
        <dbReference type="Proteomes" id="UP000584824"/>
    </source>
</evidence>
<feature type="domain" description="HTH araC/xylS-type" evidence="5">
    <location>
        <begin position="195"/>
        <end position="292"/>
    </location>
</feature>
<reference evidence="6 7" key="1">
    <citation type="submission" date="2020-08" db="EMBL/GenBank/DDBJ databases">
        <title>Genomic Encyclopedia of Type Strains, Phase IV (KMG-IV): sequencing the most valuable type-strain genomes for metagenomic binning, comparative biology and taxonomic classification.</title>
        <authorList>
            <person name="Goeker M."/>
        </authorList>
    </citation>
    <scope>NUCLEOTIDE SEQUENCE [LARGE SCALE GENOMIC DNA]</scope>
    <source>
        <strain evidence="6 7">DSM 26385</strain>
    </source>
</reference>
<keyword evidence="4" id="KW-0804">Transcription</keyword>
<accession>A0A7W6K109</accession>
<evidence type="ECO:0000256" key="2">
    <source>
        <dbReference type="ARBA" id="ARBA00023125"/>
    </source>
</evidence>
<keyword evidence="1" id="KW-0805">Transcription regulation</keyword>
<dbReference type="InterPro" id="IPR050204">
    <property type="entry name" value="AraC_XylS_family_regulators"/>
</dbReference>
<dbReference type="GO" id="GO:0003700">
    <property type="term" value="F:DNA-binding transcription factor activity"/>
    <property type="evidence" value="ECO:0007669"/>
    <property type="project" value="InterPro"/>
</dbReference>
<evidence type="ECO:0000256" key="1">
    <source>
        <dbReference type="ARBA" id="ARBA00023015"/>
    </source>
</evidence>
<evidence type="ECO:0000313" key="6">
    <source>
        <dbReference type="EMBL" id="MBB4103122.1"/>
    </source>
</evidence>
<dbReference type="SMART" id="SM00342">
    <property type="entry name" value="HTH_ARAC"/>
    <property type="match status" value="1"/>
</dbReference>
<dbReference type="InterPro" id="IPR018062">
    <property type="entry name" value="HTH_AraC-typ_CS"/>
</dbReference>
<dbReference type="RefSeq" id="WP_183791322.1">
    <property type="nucleotide sequence ID" value="NZ_JACIDU010000005.1"/>
</dbReference>
<name>A0A7W6K109_9HYPH</name>
<keyword evidence="3" id="KW-0010">Activator</keyword>